<name>A0A1R1PHR4_ZANCU</name>
<dbReference type="Proteomes" id="UP000188320">
    <property type="component" value="Unassembled WGS sequence"/>
</dbReference>
<reference evidence="2" key="1">
    <citation type="submission" date="2017-01" db="EMBL/GenBank/DDBJ databases">
        <authorList>
            <person name="Wang Y."/>
            <person name="White M."/>
            <person name="Kvist S."/>
            <person name="Moncalvo J.-M."/>
        </authorList>
    </citation>
    <scope>NUCLEOTIDE SEQUENCE [LARGE SCALE GENOMIC DNA]</scope>
    <source>
        <strain evidence="2">COL-18-3</strain>
    </source>
</reference>
<accession>A0A1R1PHR4</accession>
<evidence type="ECO:0000313" key="2">
    <source>
        <dbReference type="Proteomes" id="UP000188320"/>
    </source>
</evidence>
<protein>
    <submittedName>
        <fullName evidence="1">Uncharacterized protein</fullName>
    </submittedName>
</protein>
<evidence type="ECO:0000313" key="1">
    <source>
        <dbReference type="EMBL" id="OMH80469.1"/>
    </source>
</evidence>
<organism evidence="1 2">
    <name type="scientific">Zancudomyces culisetae</name>
    <name type="common">Gut fungus</name>
    <name type="synonym">Smittium culisetae</name>
    <dbReference type="NCBI Taxonomy" id="1213189"/>
    <lineage>
        <taxon>Eukaryota</taxon>
        <taxon>Fungi</taxon>
        <taxon>Fungi incertae sedis</taxon>
        <taxon>Zoopagomycota</taxon>
        <taxon>Kickxellomycotina</taxon>
        <taxon>Harpellomycetes</taxon>
        <taxon>Harpellales</taxon>
        <taxon>Legeriomycetaceae</taxon>
        <taxon>Zancudomyces</taxon>
    </lineage>
</organism>
<gene>
    <name evidence="1" type="ORF">AX774_g6098</name>
</gene>
<dbReference type="AlphaFoldDB" id="A0A1R1PHR4"/>
<comment type="caution">
    <text evidence="1">The sequence shown here is derived from an EMBL/GenBank/DDBJ whole genome shotgun (WGS) entry which is preliminary data.</text>
</comment>
<proteinExistence type="predicted"/>
<keyword evidence="2" id="KW-1185">Reference proteome</keyword>
<sequence length="82" mass="9113">MRSVPSALNASLLTPALSWVFVKSELTILLKCKHEINLRSNQRYAELTLDQSNFAAIASVRFVAPENQSGVCQEFLSSFSTH</sequence>
<dbReference type="EMBL" id="LSSK01001175">
    <property type="protein sequence ID" value="OMH80469.1"/>
    <property type="molecule type" value="Genomic_DNA"/>
</dbReference>